<name>A0A9W8JL26_9AGAR</name>
<comment type="caution">
    <text evidence="3">The sequence shown here is derived from an EMBL/GenBank/DDBJ whole genome shotgun (WGS) entry which is preliminary data.</text>
</comment>
<dbReference type="Proteomes" id="UP001140091">
    <property type="component" value="Unassembled WGS sequence"/>
</dbReference>
<accession>A0A9W8JL26</accession>
<feature type="non-terminal residue" evidence="3">
    <location>
        <position position="159"/>
    </location>
</feature>
<protein>
    <submittedName>
        <fullName evidence="3">Uncharacterized protein</fullName>
    </submittedName>
</protein>
<feature type="region of interest" description="Disordered" evidence="2">
    <location>
        <begin position="1"/>
        <end position="41"/>
    </location>
</feature>
<evidence type="ECO:0000313" key="4">
    <source>
        <dbReference type="Proteomes" id="UP001140091"/>
    </source>
</evidence>
<dbReference type="EMBL" id="JANBPK010000027">
    <property type="protein sequence ID" value="KAJ2936691.1"/>
    <property type="molecule type" value="Genomic_DNA"/>
</dbReference>
<feature type="compositionally biased region" description="Basic residues" evidence="2">
    <location>
        <begin position="1"/>
        <end position="14"/>
    </location>
</feature>
<reference evidence="3" key="1">
    <citation type="submission" date="2022-06" db="EMBL/GenBank/DDBJ databases">
        <title>Genome Sequence of Candolleomyces eurysporus.</title>
        <authorList>
            <person name="Buettner E."/>
        </authorList>
    </citation>
    <scope>NUCLEOTIDE SEQUENCE</scope>
    <source>
        <strain evidence="3">VTCC 930004</strain>
    </source>
</reference>
<organism evidence="3 4">
    <name type="scientific">Candolleomyces eurysporus</name>
    <dbReference type="NCBI Taxonomy" id="2828524"/>
    <lineage>
        <taxon>Eukaryota</taxon>
        <taxon>Fungi</taxon>
        <taxon>Dikarya</taxon>
        <taxon>Basidiomycota</taxon>
        <taxon>Agaricomycotina</taxon>
        <taxon>Agaricomycetes</taxon>
        <taxon>Agaricomycetidae</taxon>
        <taxon>Agaricales</taxon>
        <taxon>Agaricineae</taxon>
        <taxon>Psathyrellaceae</taxon>
        <taxon>Candolleomyces</taxon>
    </lineage>
</organism>
<dbReference type="AlphaFoldDB" id="A0A9W8JL26"/>
<feature type="compositionally biased region" description="Basic and acidic residues" evidence="2">
    <location>
        <begin position="15"/>
        <end position="29"/>
    </location>
</feature>
<evidence type="ECO:0000256" key="1">
    <source>
        <dbReference type="SAM" id="Coils"/>
    </source>
</evidence>
<evidence type="ECO:0000256" key="2">
    <source>
        <dbReference type="SAM" id="MobiDB-lite"/>
    </source>
</evidence>
<evidence type="ECO:0000313" key="3">
    <source>
        <dbReference type="EMBL" id="KAJ2936691.1"/>
    </source>
</evidence>
<proteinExistence type="predicted"/>
<keyword evidence="1" id="KW-0175">Coiled coil</keyword>
<sequence>MGKDLKKKRKKPTKLQKEANKRALEAAHEARRKVKTRHGMLDEDREECLEERVEEYRKERDEYKKKYWDERRKTIQLQKSRQRLKGRLKEVKAGKRCAQQALEAKDMSLKNLQNDTSHLLCTLQEKINNLHEAWKRVVQDRTIFKKRAEKAKESLRKHI</sequence>
<keyword evidence="4" id="KW-1185">Reference proteome</keyword>
<gene>
    <name evidence="3" type="ORF">H1R20_g399</name>
</gene>
<feature type="coiled-coil region" evidence="1">
    <location>
        <begin position="46"/>
        <end position="115"/>
    </location>
</feature>